<comment type="caution">
    <text evidence="2">The sequence shown here is derived from an EMBL/GenBank/DDBJ whole genome shotgun (WGS) entry which is preliminary data.</text>
</comment>
<evidence type="ECO:0000313" key="2">
    <source>
        <dbReference type="EMBL" id="KAA9379680.1"/>
    </source>
</evidence>
<reference evidence="2 3" key="1">
    <citation type="submission" date="2019-09" db="EMBL/GenBank/DDBJ databases">
        <title>Screening of Novel Bioactive Compounds from Soil-Associated.</title>
        <authorList>
            <person name="Gong X."/>
        </authorList>
    </citation>
    <scope>NUCLEOTIDE SEQUENCE [LARGE SCALE GENOMIC DNA]</scope>
    <source>
        <strain evidence="2 3">Gxj-6</strain>
    </source>
</reference>
<gene>
    <name evidence="2" type="ORF">F5972_08490</name>
</gene>
<evidence type="ECO:0000313" key="3">
    <source>
        <dbReference type="Proteomes" id="UP000327011"/>
    </source>
</evidence>
<organism evidence="2 3">
    <name type="scientific">Microbispora cellulosiformans</name>
    <dbReference type="NCBI Taxonomy" id="2614688"/>
    <lineage>
        <taxon>Bacteria</taxon>
        <taxon>Bacillati</taxon>
        <taxon>Actinomycetota</taxon>
        <taxon>Actinomycetes</taxon>
        <taxon>Streptosporangiales</taxon>
        <taxon>Streptosporangiaceae</taxon>
        <taxon>Microbispora</taxon>
    </lineage>
</organism>
<name>A0A5J5K6B7_9ACTN</name>
<proteinExistence type="predicted"/>
<evidence type="ECO:0000256" key="1">
    <source>
        <dbReference type="SAM" id="MobiDB-lite"/>
    </source>
</evidence>
<dbReference type="RefSeq" id="WP_150932869.1">
    <property type="nucleotide sequence ID" value="NZ_VYTZ01000003.1"/>
</dbReference>
<keyword evidence="3" id="KW-1185">Reference proteome</keyword>
<feature type="compositionally biased region" description="Basic residues" evidence="1">
    <location>
        <begin position="1"/>
        <end position="13"/>
    </location>
</feature>
<dbReference type="InterPro" id="IPR025447">
    <property type="entry name" value="DUF4192"/>
</dbReference>
<dbReference type="Pfam" id="PF13830">
    <property type="entry name" value="DUF4192"/>
    <property type="match status" value="1"/>
</dbReference>
<accession>A0A5J5K6B7</accession>
<protein>
    <submittedName>
        <fullName evidence="2">DUF4192 family protein</fullName>
    </submittedName>
</protein>
<dbReference type="Proteomes" id="UP000327011">
    <property type="component" value="Unassembled WGS sequence"/>
</dbReference>
<feature type="region of interest" description="Disordered" evidence="1">
    <location>
        <begin position="1"/>
        <end position="44"/>
    </location>
</feature>
<dbReference type="AlphaFoldDB" id="A0A5J5K6B7"/>
<dbReference type="EMBL" id="VYTZ01000003">
    <property type="protein sequence ID" value="KAA9379680.1"/>
    <property type="molecule type" value="Genomic_DNA"/>
</dbReference>
<sequence>MLARPRGRHRRLPPRPAGAGPAGRRRHPPRHRLTTRPPDRPRTELAMPTRIDADTLRAHCADLAARAAADPAALAGDMTADGTALLDRLHRGEHLDDGDAARLAVALHIIWVRDASAARITRLNAPRMAVQWSRLGVRVPPVFVAPAAVLAAHACQLYGNVRGAHLALSIALEAQPTYRLALLLRSGLFFQAGGGFDVSDVELPPAEPTAEWLDPLRERLDLFDLFDRAGAAG</sequence>
<feature type="compositionally biased region" description="Basic residues" evidence="1">
    <location>
        <begin position="23"/>
        <end position="34"/>
    </location>
</feature>